<evidence type="ECO:0000313" key="2">
    <source>
        <dbReference type="Proteomes" id="UP000569092"/>
    </source>
</evidence>
<name>A0A7W8J7Y0_9BACT</name>
<protein>
    <submittedName>
        <fullName evidence="1">DNA-binding NarL/FixJ family response regulator</fullName>
    </submittedName>
</protein>
<organism evidence="1 2">
    <name type="scientific">Tunturiibacter lichenicola</name>
    <dbReference type="NCBI Taxonomy" id="2051959"/>
    <lineage>
        <taxon>Bacteria</taxon>
        <taxon>Pseudomonadati</taxon>
        <taxon>Acidobacteriota</taxon>
        <taxon>Terriglobia</taxon>
        <taxon>Terriglobales</taxon>
        <taxon>Acidobacteriaceae</taxon>
        <taxon>Tunturiibacter</taxon>
    </lineage>
</organism>
<dbReference type="AlphaFoldDB" id="A0A7W8J7Y0"/>
<gene>
    <name evidence="1" type="ORF">HDF10_000924</name>
</gene>
<dbReference type="GO" id="GO:0003677">
    <property type="term" value="F:DNA binding"/>
    <property type="evidence" value="ECO:0007669"/>
    <property type="project" value="UniProtKB-KW"/>
</dbReference>
<dbReference type="EMBL" id="JACHDZ010000001">
    <property type="protein sequence ID" value="MBB5342974.1"/>
    <property type="molecule type" value="Genomic_DNA"/>
</dbReference>
<evidence type="ECO:0000313" key="1">
    <source>
        <dbReference type="EMBL" id="MBB5342974.1"/>
    </source>
</evidence>
<dbReference type="Proteomes" id="UP000569092">
    <property type="component" value="Unassembled WGS sequence"/>
</dbReference>
<proteinExistence type="predicted"/>
<comment type="caution">
    <text evidence="1">The sequence shown here is derived from an EMBL/GenBank/DDBJ whole genome shotgun (WGS) entry which is preliminary data.</text>
</comment>
<sequence length="75" mass="8778">MRTELIHTIRLVHNGHRRIPPELAQRIAEHAADDAITLRNLTCYVVWHKDIQTKSSLQIFRYPSSPSRIISRVSY</sequence>
<accession>A0A7W8J7Y0</accession>
<keyword evidence="1" id="KW-0238">DNA-binding</keyword>
<reference evidence="1 2" key="1">
    <citation type="submission" date="2020-08" db="EMBL/GenBank/DDBJ databases">
        <title>Genomic Encyclopedia of Type Strains, Phase IV (KMG-V): Genome sequencing to study the core and pangenomes of soil and plant-associated prokaryotes.</title>
        <authorList>
            <person name="Whitman W."/>
        </authorList>
    </citation>
    <scope>NUCLEOTIDE SEQUENCE [LARGE SCALE GENOMIC DNA]</scope>
    <source>
        <strain evidence="1 2">M8US30</strain>
    </source>
</reference>